<protein>
    <recommendedName>
        <fullName evidence="1">DUF2726 domain-containing protein</fullName>
    </recommendedName>
</protein>
<dbReference type="InterPro" id="IPR024402">
    <property type="entry name" value="DUF2726"/>
</dbReference>
<gene>
    <name evidence="2" type="ORF">P255_00006</name>
</gene>
<dbReference type="OrthoDB" id="6710820at2"/>
<accession>V2UEG5</accession>
<feature type="domain" description="DUF2726" evidence="1">
    <location>
        <begin position="37"/>
        <end position="133"/>
    </location>
</feature>
<organism evidence="2 3">
    <name type="scientific">Acinetobacter brisouii CIP 110357</name>
    <dbReference type="NCBI Taxonomy" id="1341683"/>
    <lineage>
        <taxon>Bacteria</taxon>
        <taxon>Pseudomonadati</taxon>
        <taxon>Pseudomonadota</taxon>
        <taxon>Gammaproteobacteria</taxon>
        <taxon>Moraxellales</taxon>
        <taxon>Moraxellaceae</taxon>
        <taxon>Acinetobacter</taxon>
    </lineage>
</organism>
<evidence type="ECO:0000313" key="2">
    <source>
        <dbReference type="EMBL" id="ESK52903.1"/>
    </source>
</evidence>
<dbReference type="EMBL" id="AYEU01000001">
    <property type="protein sequence ID" value="ESK52903.1"/>
    <property type="molecule type" value="Genomic_DNA"/>
</dbReference>
<dbReference type="PATRIC" id="fig|1341683.3.peg.2"/>
<sequence>MIELIALSILSLLILLVFGLRYRKRIDQHSDSALKQRALFDYNEQIIYQRLTQLLPQHIILSNVSYRSLLTSKYSHTRAKFNNMTADFVILNSQFQAIAIISLCDSVFTQHREDRYEDALLEMAGYRVIRYAGVPDLKRLSRDLNIQEKSMAFA</sequence>
<comment type="caution">
    <text evidence="2">The sequence shown here is derived from an EMBL/GenBank/DDBJ whole genome shotgun (WGS) entry which is preliminary data.</text>
</comment>
<dbReference type="Pfam" id="PF10881">
    <property type="entry name" value="DUF2726"/>
    <property type="match status" value="1"/>
</dbReference>
<evidence type="ECO:0000259" key="1">
    <source>
        <dbReference type="Pfam" id="PF10881"/>
    </source>
</evidence>
<dbReference type="Proteomes" id="UP000018418">
    <property type="component" value="Unassembled WGS sequence"/>
</dbReference>
<dbReference type="RefSeq" id="WP_004898711.1">
    <property type="nucleotide sequence ID" value="NZ_BBTI01000003.1"/>
</dbReference>
<dbReference type="HOGENOM" id="CLU_082936_4_2_6"/>
<evidence type="ECO:0000313" key="3">
    <source>
        <dbReference type="Proteomes" id="UP000018418"/>
    </source>
</evidence>
<reference evidence="2 3" key="1">
    <citation type="submission" date="2013-10" db="EMBL/GenBank/DDBJ databases">
        <title>The Genome Sequence of Acinetobacter brisouii CIP 110357.</title>
        <authorList>
            <consortium name="The Broad Institute Genomics Platform"/>
            <consortium name="The Broad Institute Genome Sequencing Center for Infectious Disease"/>
            <person name="Cerqueira G."/>
            <person name="Feldgarden M."/>
            <person name="Courvalin P."/>
            <person name="Grillot-Courvalin C."/>
            <person name="Clermont D."/>
            <person name="Rocha E."/>
            <person name="Yoon E.-J."/>
            <person name="Nemec A."/>
            <person name="Young S.K."/>
            <person name="Zeng Q."/>
            <person name="Gargeya S."/>
            <person name="Fitzgerald M."/>
            <person name="Abouelleil A."/>
            <person name="Alvarado L."/>
            <person name="Berlin A.M."/>
            <person name="Chapman S.B."/>
            <person name="Gainer-Dewar J."/>
            <person name="Goldberg J."/>
            <person name="Gnerre S."/>
            <person name="Griggs A."/>
            <person name="Gujja S."/>
            <person name="Hansen M."/>
            <person name="Howarth C."/>
            <person name="Imamovic A."/>
            <person name="Ireland A."/>
            <person name="Larimer J."/>
            <person name="McCowan C."/>
            <person name="Murphy C."/>
            <person name="Pearson M."/>
            <person name="Poon T.W."/>
            <person name="Priest M."/>
            <person name="Roberts A."/>
            <person name="Saif S."/>
            <person name="Shea T."/>
            <person name="Sykes S."/>
            <person name="Wortman J."/>
            <person name="Nusbaum C."/>
            <person name="Birren B."/>
        </authorList>
    </citation>
    <scope>NUCLEOTIDE SEQUENCE [LARGE SCALE GENOMIC DNA]</scope>
    <source>
        <strain evidence="2 3">CIP 110357</strain>
    </source>
</reference>
<name>V2UEG5_9GAMM</name>
<keyword evidence="3" id="KW-1185">Reference proteome</keyword>
<proteinExistence type="predicted"/>
<dbReference type="AlphaFoldDB" id="V2UEG5"/>